<organism evidence="3 4">
    <name type="scientific">Kitasatospora aureofaciens</name>
    <name type="common">Streptomyces aureofaciens</name>
    <dbReference type="NCBI Taxonomy" id="1894"/>
    <lineage>
        <taxon>Bacteria</taxon>
        <taxon>Bacillati</taxon>
        <taxon>Actinomycetota</taxon>
        <taxon>Actinomycetes</taxon>
        <taxon>Kitasatosporales</taxon>
        <taxon>Streptomycetaceae</taxon>
        <taxon>Kitasatospora</taxon>
    </lineage>
</organism>
<dbReference type="RefSeq" id="WP_046386421.1">
    <property type="nucleotide sequence ID" value="NZ_BMUB01000014.1"/>
</dbReference>
<reference evidence="4" key="3">
    <citation type="submission" date="2016-08" db="EMBL/GenBank/DDBJ databases">
        <title>Sequencing, assembly and comparative genomics of S. aureofaciens ATCC 10762.</title>
        <authorList>
            <person name="Gradnigo J.S."/>
            <person name="Johnson N."/>
            <person name="Somerville G.A."/>
        </authorList>
    </citation>
    <scope>NUCLEOTIDE SEQUENCE [LARGE SCALE GENOMIC DNA]</scope>
    <source>
        <strain evidence="4">ATCC 10762 / DSM 40127 / CCM 3239 / JCM 4008 / LMG 5968 / NBRC 12843 / NCIMB 8234 / A-377</strain>
    </source>
</reference>
<evidence type="ECO:0000313" key="3">
    <source>
        <dbReference type="EMBL" id="OEV34752.1"/>
    </source>
</evidence>
<dbReference type="GeneID" id="97490646"/>
<dbReference type="AlphaFoldDB" id="A0A1E7N245"/>
<sequence length="98" mass="10534">MPRRPTTAACGRIWRRGRRSSPRGALRLLLPPAAPGERAGTLAAYYVLSYLAMSIPAVLAGLLTNLYGLRTAVSPYAATVVLLTLIGLTRAMRQPRTA</sequence>
<reference evidence="2 5" key="1">
    <citation type="journal article" date="2014" name="Int. J. Syst. Evol. Microbiol.">
        <title>Complete genome sequence of Corynebacterium casei LMG S-19264T (=DSM 44701T), isolated from a smear-ripened cheese.</title>
        <authorList>
            <consortium name="US DOE Joint Genome Institute (JGI-PGF)"/>
            <person name="Walter F."/>
            <person name="Albersmeier A."/>
            <person name="Kalinowski J."/>
            <person name="Ruckert C."/>
        </authorList>
    </citation>
    <scope>NUCLEOTIDE SEQUENCE [LARGE SCALE GENOMIC DNA]</scope>
    <source>
        <strain evidence="2 5">JCM 4434</strain>
    </source>
</reference>
<dbReference type="Proteomes" id="UP000037395">
    <property type="component" value="Unassembled WGS sequence"/>
</dbReference>
<proteinExistence type="predicted"/>
<feature type="transmembrane region" description="Helical" evidence="1">
    <location>
        <begin position="73"/>
        <end position="92"/>
    </location>
</feature>
<feature type="transmembrane region" description="Helical" evidence="1">
    <location>
        <begin position="43"/>
        <end position="67"/>
    </location>
</feature>
<evidence type="ECO:0000313" key="4">
    <source>
        <dbReference type="Proteomes" id="UP000037395"/>
    </source>
</evidence>
<protein>
    <submittedName>
        <fullName evidence="3">Uncharacterized protein</fullName>
    </submittedName>
</protein>
<name>A0A1E7N245_KITAU</name>
<keyword evidence="1" id="KW-0472">Membrane</keyword>
<reference evidence="2" key="5">
    <citation type="submission" date="2020-09" db="EMBL/GenBank/DDBJ databases">
        <authorList>
            <person name="Sun Q."/>
            <person name="Ohkuma M."/>
        </authorList>
    </citation>
    <scope>NUCLEOTIDE SEQUENCE</scope>
    <source>
        <strain evidence="2">JCM 4434</strain>
    </source>
</reference>
<reference evidence="3 4" key="2">
    <citation type="submission" date="2014-07" db="EMBL/GenBank/DDBJ databases">
        <authorList>
            <person name="Zhang J.E."/>
            <person name="Yang H."/>
            <person name="Guo J."/>
            <person name="Deng Z."/>
            <person name="Luo H."/>
            <person name="Luo M."/>
            <person name="Zhao B."/>
        </authorList>
    </citation>
    <scope>NUCLEOTIDE SEQUENCE [LARGE SCALE GENOMIC DNA]</scope>
    <source>
        <strain evidence="3">ATCC 10762</strain>
        <strain evidence="4">ATCC 10762 / DSM 40127 / CCM 3239 / JCM 4008 / LMG 5968 / NBRC 12843 / NCIMB 8234 / A-377</strain>
    </source>
</reference>
<comment type="caution">
    <text evidence="3">The sequence shown here is derived from an EMBL/GenBank/DDBJ whole genome shotgun (WGS) entry which is preliminary data.</text>
</comment>
<dbReference type="EMBL" id="JPRF03000043">
    <property type="protein sequence ID" value="OEV34752.1"/>
    <property type="molecule type" value="Genomic_DNA"/>
</dbReference>
<accession>A0A1E7N245</accession>
<keyword evidence="1" id="KW-1133">Transmembrane helix</keyword>
<accession>A0A8H9LPU6</accession>
<evidence type="ECO:0000313" key="2">
    <source>
        <dbReference type="EMBL" id="GGU92178.1"/>
    </source>
</evidence>
<keyword evidence="1" id="KW-0812">Transmembrane</keyword>
<evidence type="ECO:0000256" key="1">
    <source>
        <dbReference type="SAM" id="Phobius"/>
    </source>
</evidence>
<dbReference type="Proteomes" id="UP000610124">
    <property type="component" value="Unassembled WGS sequence"/>
</dbReference>
<evidence type="ECO:0000313" key="5">
    <source>
        <dbReference type="Proteomes" id="UP000610124"/>
    </source>
</evidence>
<reference evidence="3" key="4">
    <citation type="submission" date="2016-08" db="EMBL/GenBank/DDBJ databases">
        <title>Sequencing, Assembly and Comparative Genomics of S. aureofaciens ATCC 10762.</title>
        <authorList>
            <person name="Gradnigo J.S."/>
            <person name="Johnson N."/>
            <person name="Somerville G.A."/>
        </authorList>
    </citation>
    <scope>NUCLEOTIDE SEQUENCE [LARGE SCALE GENOMIC DNA]</scope>
    <source>
        <strain evidence="3">ATCC 10762</strain>
    </source>
</reference>
<dbReference type="KEGG" id="kau:B6264_26030"/>
<dbReference type="EMBL" id="BMUB01000014">
    <property type="protein sequence ID" value="GGU92178.1"/>
    <property type="molecule type" value="Genomic_DNA"/>
</dbReference>
<gene>
    <name evidence="2" type="ORF">GCM10010502_51930</name>
    <name evidence="3" type="ORF">HS99_0009730</name>
</gene>
<keyword evidence="4" id="KW-1185">Reference proteome</keyword>